<name>A0A0M5IYJ2_9BACT</name>
<dbReference type="InterPro" id="IPR002123">
    <property type="entry name" value="Plipid/glycerol_acylTrfase"/>
</dbReference>
<dbReference type="CDD" id="cd07990">
    <property type="entry name" value="LPLAT_LCLAT1-like"/>
    <property type="match status" value="1"/>
</dbReference>
<evidence type="ECO:0000313" key="4">
    <source>
        <dbReference type="Proteomes" id="UP000057158"/>
    </source>
</evidence>
<proteinExistence type="predicted"/>
<evidence type="ECO:0000259" key="2">
    <source>
        <dbReference type="SMART" id="SM00563"/>
    </source>
</evidence>
<keyword evidence="1" id="KW-1133">Transmembrane helix</keyword>
<protein>
    <submittedName>
        <fullName evidence="3">1-acyl-sn-glycerol-3-phosphate acyltransferase</fullName>
    </submittedName>
</protein>
<evidence type="ECO:0000313" key="3">
    <source>
        <dbReference type="EMBL" id="ALC15368.1"/>
    </source>
</evidence>
<dbReference type="Proteomes" id="UP000057158">
    <property type="component" value="Chromosome"/>
</dbReference>
<feature type="domain" description="Phospholipid/glycerol acyltransferase" evidence="2">
    <location>
        <begin position="84"/>
        <end position="232"/>
    </location>
</feature>
<dbReference type="AlphaFoldDB" id="A0A0M5IYJ2"/>
<sequence length="302" mass="34848">MRSLRGLTALLLHFGNSLLWCLPLYALIPVKFLAFRPAWRARVDRLLAAAAGGWVRGTLWLTRRLRSLDLELEPLPELAPQGRYLVVCNHQSWVDIIVLIHLLPCNIPFPRFFTKKEMLWLPLLGIAFWALDFPIMHRYSREFLERHPHLRGRDLINARRACERFRRRPVTIVNFLEGTRLTPEKHARQESPYRHLLRPRFGGVALVVNALGENLDAILDLTVVYPAGVPSFWDFLCGHRQPVRATSRVLGIPSHLRGGDYGADGEYRRNFQGWIEEIWEEKDRSIDGLLAKEHAGGDFTGR</sequence>
<evidence type="ECO:0000256" key="1">
    <source>
        <dbReference type="SAM" id="Phobius"/>
    </source>
</evidence>
<dbReference type="KEGG" id="des:DSOUD_0579"/>
<dbReference type="STRING" id="1603606.DSOUD_0579"/>
<dbReference type="PANTHER" id="PTHR10983">
    <property type="entry name" value="1-ACYLGLYCEROL-3-PHOSPHATE ACYLTRANSFERASE-RELATED"/>
    <property type="match status" value="1"/>
</dbReference>
<keyword evidence="4" id="KW-1185">Reference proteome</keyword>
<accession>A0A0M5IYJ2</accession>
<dbReference type="SUPFAM" id="SSF69593">
    <property type="entry name" value="Glycerol-3-phosphate (1)-acyltransferase"/>
    <property type="match status" value="1"/>
</dbReference>
<organism evidence="3 4">
    <name type="scientific">Desulfuromonas soudanensis</name>
    <dbReference type="NCBI Taxonomy" id="1603606"/>
    <lineage>
        <taxon>Bacteria</taxon>
        <taxon>Pseudomonadati</taxon>
        <taxon>Thermodesulfobacteriota</taxon>
        <taxon>Desulfuromonadia</taxon>
        <taxon>Desulfuromonadales</taxon>
        <taxon>Desulfuromonadaceae</taxon>
        <taxon>Desulfuromonas</taxon>
    </lineage>
</organism>
<keyword evidence="3" id="KW-0808">Transferase</keyword>
<dbReference type="GO" id="GO:0016746">
    <property type="term" value="F:acyltransferase activity"/>
    <property type="evidence" value="ECO:0007669"/>
    <property type="project" value="UniProtKB-KW"/>
</dbReference>
<dbReference type="EMBL" id="CP010802">
    <property type="protein sequence ID" value="ALC15368.1"/>
    <property type="molecule type" value="Genomic_DNA"/>
</dbReference>
<dbReference type="PANTHER" id="PTHR10983:SF16">
    <property type="entry name" value="LYSOCARDIOLIPIN ACYLTRANSFERASE 1"/>
    <property type="match status" value="1"/>
</dbReference>
<feature type="transmembrane region" description="Helical" evidence="1">
    <location>
        <begin position="7"/>
        <end position="28"/>
    </location>
</feature>
<reference evidence="3 4" key="1">
    <citation type="submission" date="2015-07" db="EMBL/GenBank/DDBJ databases">
        <title>Isolation and Genomic Characterization of a Novel Halophilic Metal-Reducing Deltaproteobacterium from the Deep Subsurface.</title>
        <authorList>
            <person name="Badalamenti J.P."/>
            <person name="Summers Z.M."/>
            <person name="Gralnick J.A."/>
            <person name="Bond D.R."/>
        </authorList>
    </citation>
    <scope>NUCLEOTIDE SEQUENCE [LARGE SCALE GENOMIC DNA]</scope>
    <source>
        <strain evidence="3 4">WTL</strain>
    </source>
</reference>
<dbReference type="NCBIfam" id="NF010621">
    <property type="entry name" value="PRK14014.1"/>
    <property type="match status" value="1"/>
</dbReference>
<dbReference type="OrthoDB" id="319710at2"/>
<keyword evidence="3" id="KW-0012">Acyltransferase</keyword>
<dbReference type="SMART" id="SM00563">
    <property type="entry name" value="PlsC"/>
    <property type="match status" value="1"/>
</dbReference>
<dbReference type="PATRIC" id="fig|1603606.3.peg.630"/>
<dbReference type="Pfam" id="PF01553">
    <property type="entry name" value="Acyltransferase"/>
    <property type="match status" value="1"/>
</dbReference>
<gene>
    <name evidence="3" type="ORF">DSOUD_0579</name>
</gene>
<keyword evidence="1" id="KW-0812">Transmembrane</keyword>
<dbReference type="RefSeq" id="WP_053549581.1">
    <property type="nucleotide sequence ID" value="NZ_CP010802.1"/>
</dbReference>
<keyword evidence="1" id="KW-0472">Membrane</keyword>